<evidence type="ECO:0000313" key="4">
    <source>
        <dbReference type="Proteomes" id="UP001238163"/>
    </source>
</evidence>
<keyword evidence="4" id="KW-1185">Reference proteome</keyword>
<feature type="chain" id="PRO_5042228072" description="PepSY domain-containing protein" evidence="2">
    <location>
        <begin position="31"/>
        <end position="191"/>
    </location>
</feature>
<reference evidence="3" key="1">
    <citation type="submission" date="2023-07" db="EMBL/GenBank/DDBJ databases">
        <title>Genomic Encyclopedia of Type Strains, Phase IV (KMG-IV): sequencing the most valuable type-strain genomes for metagenomic binning, comparative biology and taxonomic classification.</title>
        <authorList>
            <person name="Goeker M."/>
        </authorList>
    </citation>
    <scope>NUCLEOTIDE SEQUENCE</scope>
    <source>
        <strain evidence="3">DSM 24202</strain>
    </source>
</reference>
<organism evidence="3 4">
    <name type="scientific">Oligosphaera ethanolica</name>
    <dbReference type="NCBI Taxonomy" id="760260"/>
    <lineage>
        <taxon>Bacteria</taxon>
        <taxon>Pseudomonadati</taxon>
        <taxon>Lentisphaerota</taxon>
        <taxon>Oligosphaeria</taxon>
        <taxon>Oligosphaerales</taxon>
        <taxon>Oligosphaeraceae</taxon>
        <taxon>Oligosphaera</taxon>
    </lineage>
</organism>
<evidence type="ECO:0008006" key="5">
    <source>
        <dbReference type="Google" id="ProtNLM"/>
    </source>
</evidence>
<dbReference type="AlphaFoldDB" id="A0AAE4AP91"/>
<accession>A0AAE4AP91</accession>
<evidence type="ECO:0000256" key="2">
    <source>
        <dbReference type="SAM" id="SignalP"/>
    </source>
</evidence>
<keyword evidence="2" id="KW-0732">Signal</keyword>
<comment type="caution">
    <text evidence="3">The sequence shown here is derived from an EMBL/GenBank/DDBJ whole genome shotgun (WGS) entry which is preliminary data.</text>
</comment>
<dbReference type="RefSeq" id="WP_307261993.1">
    <property type="nucleotide sequence ID" value="NZ_JAUSVL010000001.1"/>
</dbReference>
<feature type="compositionally biased region" description="Acidic residues" evidence="1">
    <location>
        <begin position="177"/>
        <end position="191"/>
    </location>
</feature>
<dbReference type="EMBL" id="JAUSVL010000001">
    <property type="protein sequence ID" value="MDQ0290456.1"/>
    <property type="molecule type" value="Genomic_DNA"/>
</dbReference>
<dbReference type="Gene3D" id="3.40.1420.30">
    <property type="match status" value="1"/>
</dbReference>
<sequence>MRTQMHHQWKQTFLAAAIILAMTAALPTRAVDTASTLPDQAIAVINTRYPGCAIRDVKVEREHNLRIFEVTVALTGRVIEAEITGDGNIVETEETIAVEAVPTTLKAVITRLSARGQQVVKIEKHEILSVPSLGAFRPLAKPVLFFDLKTRDGNGIKRSVIIEQNDTQCIPKGRAADDDDDDDDEGDDDDD</sequence>
<dbReference type="Proteomes" id="UP001238163">
    <property type="component" value="Unassembled WGS sequence"/>
</dbReference>
<proteinExistence type="predicted"/>
<dbReference type="SUPFAM" id="SSF160574">
    <property type="entry name" value="BT0923-like"/>
    <property type="match status" value="1"/>
</dbReference>
<feature type="region of interest" description="Disordered" evidence="1">
    <location>
        <begin position="170"/>
        <end position="191"/>
    </location>
</feature>
<evidence type="ECO:0000256" key="1">
    <source>
        <dbReference type="SAM" id="MobiDB-lite"/>
    </source>
</evidence>
<feature type="signal peptide" evidence="2">
    <location>
        <begin position="1"/>
        <end position="30"/>
    </location>
</feature>
<evidence type="ECO:0000313" key="3">
    <source>
        <dbReference type="EMBL" id="MDQ0290456.1"/>
    </source>
</evidence>
<name>A0AAE4AP91_9BACT</name>
<gene>
    <name evidence="3" type="ORF">J3R75_002563</name>
</gene>
<protein>
    <recommendedName>
        <fullName evidence="5">PepSY domain-containing protein</fullName>
    </recommendedName>
</protein>